<dbReference type="GeneID" id="89939714"/>
<dbReference type="CDD" id="cd03860">
    <property type="entry name" value="M14_CP_A-B_like"/>
    <property type="match status" value="1"/>
</dbReference>
<evidence type="ECO:0000256" key="5">
    <source>
        <dbReference type="ARBA" id="ARBA00022525"/>
    </source>
</evidence>
<dbReference type="PROSITE" id="PS52035">
    <property type="entry name" value="PEPTIDASE_M14"/>
    <property type="match status" value="1"/>
</dbReference>
<dbReference type="PRINTS" id="PR00765">
    <property type="entry name" value="CRBOXYPTASEA"/>
</dbReference>
<evidence type="ECO:0000256" key="11">
    <source>
        <dbReference type="ARBA" id="ARBA00023316"/>
    </source>
</evidence>
<protein>
    <recommendedName>
        <fullName evidence="13">Inactive metallocarboxypeptidase ECM14</fullName>
    </recommendedName>
    <alternativeName>
        <fullName evidence="14">Inactive metallocarboxypeptidase ecm14</fullName>
    </alternativeName>
</protein>
<dbReference type="PROSITE" id="PS51257">
    <property type="entry name" value="PROKAR_LIPOPROTEIN"/>
    <property type="match status" value="1"/>
</dbReference>
<dbReference type="GO" id="GO:0005773">
    <property type="term" value="C:vacuole"/>
    <property type="evidence" value="ECO:0007669"/>
    <property type="project" value="UniProtKB-SubCell"/>
</dbReference>
<comment type="cofactor">
    <cofactor evidence="1">
        <name>Zn(2+)</name>
        <dbReference type="ChEBI" id="CHEBI:29105"/>
    </cofactor>
</comment>
<sequence length="540" mass="59951">MRLLLRLLNALPVAFALALAFGCVAVDAAKIQPSLVERNHRPDSTGPAYPFLKWLRDSAVEVVFGKPPIRTEGPRPGAGLQALYRNDVVVRFNVTNSDEEGALAAAAQQMLLDVWAFTPDYVDIRLDKRDVSPLMALLPKSLQSSVLIPDVAAAVWRTYPSAAVEMSQFESSTADAAKMRTSLDGVGNVFFSNYQTLPVITSWMRLIEAMFPSIAEMTSVGKSYEGRDIYAMRLSAPNSSGPTAAPRQTILVTGGLHGREWISTSTVNYLLWSIVTSYEKEPMLTKLLQRFDLVFVPVLNPDGYEYTWQTNRLWRKSRQLTKMRFCRGLDLDHAFGYAWGALEHETDPCSESYGGDEPFQAVEASELAKWAKNETENGTKFAAFIDLHSYSQQVLFPYSHTCSVEPPNLENLEELAIGLAKAIRLSNGESYGVMSACEGAVARAERASDSGARIEAGGGSAIDWFYHELNARYSYQIKLRDTGSYGFLLPSDYIVPTGEETLNALKYLGDYLLGNNGIERLASQPSQPSSDKWRDLRRRK</sequence>
<evidence type="ECO:0000256" key="7">
    <source>
        <dbReference type="ARBA" id="ARBA00022723"/>
    </source>
</evidence>
<evidence type="ECO:0000313" key="18">
    <source>
        <dbReference type="EMBL" id="KAK4110698.1"/>
    </source>
</evidence>
<dbReference type="GO" id="GO:0008270">
    <property type="term" value="F:zinc ion binding"/>
    <property type="evidence" value="ECO:0007669"/>
    <property type="project" value="InterPro"/>
</dbReference>
<dbReference type="FunFam" id="3.40.630.10:FF:000060">
    <property type="entry name" value="Putative metallocarboxypeptidase ecm14"/>
    <property type="match status" value="1"/>
</dbReference>
<keyword evidence="5" id="KW-0964">Secreted</keyword>
<comment type="caution">
    <text evidence="18">The sequence shown here is derived from an EMBL/GenBank/DDBJ whole genome shotgun (WGS) entry which is preliminary data.</text>
</comment>
<evidence type="ECO:0000256" key="2">
    <source>
        <dbReference type="ARBA" id="ARBA00004116"/>
    </source>
</evidence>
<feature type="domain" description="Peptidase M14" evidence="17">
    <location>
        <begin position="193"/>
        <end position="512"/>
    </location>
</feature>
<organism evidence="18 19">
    <name type="scientific">Canariomyces notabilis</name>
    <dbReference type="NCBI Taxonomy" id="2074819"/>
    <lineage>
        <taxon>Eukaryota</taxon>
        <taxon>Fungi</taxon>
        <taxon>Dikarya</taxon>
        <taxon>Ascomycota</taxon>
        <taxon>Pezizomycotina</taxon>
        <taxon>Sordariomycetes</taxon>
        <taxon>Sordariomycetidae</taxon>
        <taxon>Sordariales</taxon>
        <taxon>Chaetomiaceae</taxon>
        <taxon>Canariomyces</taxon>
    </lineage>
</organism>
<evidence type="ECO:0000256" key="16">
    <source>
        <dbReference type="SAM" id="SignalP"/>
    </source>
</evidence>
<dbReference type="AlphaFoldDB" id="A0AAN6TAC4"/>
<dbReference type="SUPFAM" id="SSF53187">
    <property type="entry name" value="Zn-dependent exopeptidases"/>
    <property type="match status" value="1"/>
</dbReference>
<evidence type="ECO:0000256" key="3">
    <source>
        <dbReference type="ARBA" id="ARBA00004613"/>
    </source>
</evidence>
<dbReference type="Pfam" id="PF00246">
    <property type="entry name" value="Peptidase_M14"/>
    <property type="match status" value="1"/>
</dbReference>
<keyword evidence="19" id="KW-1185">Reference proteome</keyword>
<dbReference type="Proteomes" id="UP001302812">
    <property type="component" value="Unassembled WGS sequence"/>
</dbReference>
<dbReference type="PANTHER" id="PTHR11705">
    <property type="entry name" value="PROTEASE FAMILY M14 CARBOXYPEPTIDASE A,B"/>
    <property type="match status" value="1"/>
</dbReference>
<comment type="caution">
    <text evidence="15">Lacks conserved residue(s) required for the propagation of feature annotation.</text>
</comment>
<evidence type="ECO:0000256" key="1">
    <source>
        <dbReference type="ARBA" id="ARBA00001947"/>
    </source>
</evidence>
<gene>
    <name evidence="18" type="ORF">N656DRAFT_781478</name>
</gene>
<evidence type="ECO:0000256" key="14">
    <source>
        <dbReference type="ARBA" id="ARBA00026213"/>
    </source>
</evidence>
<evidence type="ECO:0000259" key="17">
    <source>
        <dbReference type="PROSITE" id="PS52035"/>
    </source>
</evidence>
<evidence type="ECO:0000256" key="15">
    <source>
        <dbReference type="PROSITE-ProRule" id="PRU01379"/>
    </source>
</evidence>
<dbReference type="GO" id="GO:0006508">
    <property type="term" value="P:proteolysis"/>
    <property type="evidence" value="ECO:0007669"/>
    <property type="project" value="InterPro"/>
</dbReference>
<evidence type="ECO:0000256" key="10">
    <source>
        <dbReference type="ARBA" id="ARBA00023157"/>
    </source>
</evidence>
<keyword evidence="11" id="KW-0961">Cell wall biogenesis/degradation</keyword>
<dbReference type="EMBL" id="MU853349">
    <property type="protein sequence ID" value="KAK4110698.1"/>
    <property type="molecule type" value="Genomic_DNA"/>
</dbReference>
<keyword evidence="7" id="KW-0479">Metal-binding</keyword>
<evidence type="ECO:0000256" key="9">
    <source>
        <dbReference type="ARBA" id="ARBA00022833"/>
    </source>
</evidence>
<dbReference type="SMART" id="SM00631">
    <property type="entry name" value="Zn_pept"/>
    <property type="match status" value="1"/>
</dbReference>
<dbReference type="PANTHER" id="PTHR11705:SF147">
    <property type="entry name" value="INACTIVE METALLOCARBOXYPEPTIDASE ECM14"/>
    <property type="match status" value="1"/>
</dbReference>
<evidence type="ECO:0000256" key="8">
    <source>
        <dbReference type="ARBA" id="ARBA00022729"/>
    </source>
</evidence>
<reference evidence="18" key="2">
    <citation type="submission" date="2023-05" db="EMBL/GenBank/DDBJ databases">
        <authorList>
            <consortium name="Lawrence Berkeley National Laboratory"/>
            <person name="Steindorff A."/>
            <person name="Hensen N."/>
            <person name="Bonometti L."/>
            <person name="Westerberg I."/>
            <person name="Brannstrom I.O."/>
            <person name="Guillou S."/>
            <person name="Cros-Aarteil S."/>
            <person name="Calhoun S."/>
            <person name="Haridas S."/>
            <person name="Kuo A."/>
            <person name="Mondo S."/>
            <person name="Pangilinan J."/>
            <person name="Riley R."/>
            <person name="Labutti K."/>
            <person name="Andreopoulos B."/>
            <person name="Lipzen A."/>
            <person name="Chen C."/>
            <person name="Yanf M."/>
            <person name="Daum C."/>
            <person name="Ng V."/>
            <person name="Clum A."/>
            <person name="Ohm R."/>
            <person name="Martin F."/>
            <person name="Silar P."/>
            <person name="Natvig D."/>
            <person name="Lalanne C."/>
            <person name="Gautier V."/>
            <person name="Ament-Velasquez S.L."/>
            <person name="Kruys A."/>
            <person name="Hutchinson M.I."/>
            <person name="Powell A.J."/>
            <person name="Barry K."/>
            <person name="Miller A.N."/>
            <person name="Grigoriev I.V."/>
            <person name="Debuchy R."/>
            <person name="Gladieux P."/>
            <person name="Thoren M.H."/>
            <person name="Johannesson H."/>
        </authorList>
    </citation>
    <scope>NUCLEOTIDE SEQUENCE</scope>
    <source>
        <strain evidence="18">CBS 508.74</strain>
    </source>
</reference>
<dbReference type="RefSeq" id="XP_064668268.1">
    <property type="nucleotide sequence ID" value="XM_064815589.1"/>
</dbReference>
<reference evidence="18" key="1">
    <citation type="journal article" date="2023" name="Mol. Phylogenet. Evol.">
        <title>Genome-scale phylogeny and comparative genomics of the fungal order Sordariales.</title>
        <authorList>
            <person name="Hensen N."/>
            <person name="Bonometti L."/>
            <person name="Westerberg I."/>
            <person name="Brannstrom I.O."/>
            <person name="Guillou S."/>
            <person name="Cros-Aarteil S."/>
            <person name="Calhoun S."/>
            <person name="Haridas S."/>
            <person name="Kuo A."/>
            <person name="Mondo S."/>
            <person name="Pangilinan J."/>
            <person name="Riley R."/>
            <person name="LaButti K."/>
            <person name="Andreopoulos B."/>
            <person name="Lipzen A."/>
            <person name="Chen C."/>
            <person name="Yan M."/>
            <person name="Daum C."/>
            <person name="Ng V."/>
            <person name="Clum A."/>
            <person name="Steindorff A."/>
            <person name="Ohm R.A."/>
            <person name="Martin F."/>
            <person name="Silar P."/>
            <person name="Natvig D.O."/>
            <person name="Lalanne C."/>
            <person name="Gautier V."/>
            <person name="Ament-Velasquez S.L."/>
            <person name="Kruys A."/>
            <person name="Hutchinson M.I."/>
            <person name="Powell A.J."/>
            <person name="Barry K."/>
            <person name="Miller A.N."/>
            <person name="Grigoriev I.V."/>
            <person name="Debuchy R."/>
            <person name="Gladieux P."/>
            <person name="Hiltunen Thoren M."/>
            <person name="Johannesson H."/>
        </authorList>
    </citation>
    <scope>NUCLEOTIDE SEQUENCE</scope>
    <source>
        <strain evidence="18">CBS 508.74</strain>
    </source>
</reference>
<proteinExistence type="inferred from homology"/>
<comment type="subcellular location">
    <subcellularLocation>
        <location evidence="3">Secreted</location>
    </subcellularLocation>
    <subcellularLocation>
        <location evidence="2">Vacuole</location>
    </subcellularLocation>
</comment>
<evidence type="ECO:0000256" key="12">
    <source>
        <dbReference type="ARBA" id="ARBA00025210"/>
    </source>
</evidence>
<comment type="similarity">
    <text evidence="4 15">Belongs to the peptidase M14 family.</text>
</comment>
<dbReference type="InterPro" id="IPR000834">
    <property type="entry name" value="Peptidase_M14"/>
</dbReference>
<keyword evidence="10" id="KW-1015">Disulfide bond</keyword>
<feature type="chain" id="PRO_5042975056" description="Inactive metallocarboxypeptidase ECM14" evidence="16">
    <location>
        <begin position="29"/>
        <end position="540"/>
    </location>
</feature>
<dbReference type="Gene3D" id="3.40.630.10">
    <property type="entry name" value="Zn peptidases"/>
    <property type="match status" value="1"/>
</dbReference>
<evidence type="ECO:0000256" key="13">
    <source>
        <dbReference type="ARBA" id="ARBA00026187"/>
    </source>
</evidence>
<accession>A0AAN6TAC4</accession>
<keyword evidence="8 16" id="KW-0732">Signal</keyword>
<feature type="signal peptide" evidence="16">
    <location>
        <begin position="1"/>
        <end position="28"/>
    </location>
</feature>
<comment type="function">
    <text evidence="12">Inactive carboxypeptidase that may play a role in cell wall organization and biogenesis.</text>
</comment>
<dbReference type="GO" id="GO:0071555">
    <property type="term" value="P:cell wall organization"/>
    <property type="evidence" value="ECO:0007669"/>
    <property type="project" value="UniProtKB-KW"/>
</dbReference>
<evidence type="ECO:0000256" key="6">
    <source>
        <dbReference type="ARBA" id="ARBA00022554"/>
    </source>
</evidence>
<dbReference type="GO" id="GO:0005576">
    <property type="term" value="C:extracellular region"/>
    <property type="evidence" value="ECO:0007669"/>
    <property type="project" value="UniProtKB-SubCell"/>
</dbReference>
<name>A0AAN6TAC4_9PEZI</name>
<dbReference type="GO" id="GO:0004181">
    <property type="term" value="F:metallocarboxypeptidase activity"/>
    <property type="evidence" value="ECO:0007669"/>
    <property type="project" value="InterPro"/>
</dbReference>
<keyword evidence="9" id="KW-0862">Zinc</keyword>
<keyword evidence="6" id="KW-0926">Vacuole</keyword>
<evidence type="ECO:0000256" key="4">
    <source>
        <dbReference type="ARBA" id="ARBA00005988"/>
    </source>
</evidence>
<evidence type="ECO:0000313" key="19">
    <source>
        <dbReference type="Proteomes" id="UP001302812"/>
    </source>
</evidence>